<dbReference type="InterPro" id="IPR007110">
    <property type="entry name" value="Ig-like_dom"/>
</dbReference>
<dbReference type="Proteomes" id="UP000631545">
    <property type="component" value="Unassembled WGS sequence"/>
</dbReference>
<dbReference type="GO" id="GO:0075512">
    <property type="term" value="P:clathrin-dependent endocytosis of virus by host cell"/>
    <property type="evidence" value="ECO:0007669"/>
    <property type="project" value="TreeGrafter"/>
</dbReference>
<dbReference type="Gene3D" id="2.60.40.10">
    <property type="entry name" value="Immunoglobulins"/>
    <property type="match status" value="1"/>
</dbReference>
<keyword evidence="3" id="KW-1185">Reference proteome</keyword>
<organism evidence="2 3">
    <name type="scientific">Tychaedon coryphoeus</name>
    <name type="common">Karoo scrub-robin</name>
    <name type="synonym">Erythropygia coryphaeus</name>
    <dbReference type="NCBI Taxonomy" id="614051"/>
    <lineage>
        <taxon>Eukaryota</taxon>
        <taxon>Metazoa</taxon>
        <taxon>Chordata</taxon>
        <taxon>Craniata</taxon>
        <taxon>Vertebrata</taxon>
        <taxon>Euteleostomi</taxon>
        <taxon>Archelosauria</taxon>
        <taxon>Archosauria</taxon>
        <taxon>Dinosauria</taxon>
        <taxon>Saurischia</taxon>
        <taxon>Theropoda</taxon>
        <taxon>Coelurosauria</taxon>
        <taxon>Aves</taxon>
        <taxon>Neognathae</taxon>
        <taxon>Neoaves</taxon>
        <taxon>Telluraves</taxon>
        <taxon>Australaves</taxon>
        <taxon>Passeriformes</taxon>
        <taxon>Muscicapidae</taxon>
        <taxon>Cercotrichas</taxon>
    </lineage>
</organism>
<dbReference type="GO" id="GO:0005770">
    <property type="term" value="C:late endosome"/>
    <property type="evidence" value="ECO:0007669"/>
    <property type="project" value="TreeGrafter"/>
</dbReference>
<gene>
    <name evidence="2" type="primary">Fcrl2</name>
    <name evidence="2" type="ORF">CERCOR_R14623</name>
</gene>
<dbReference type="EMBL" id="WBND01001525">
    <property type="protein sequence ID" value="NXC91509.1"/>
    <property type="molecule type" value="Genomic_DNA"/>
</dbReference>
<dbReference type="Pfam" id="PF13895">
    <property type="entry name" value="Ig_2"/>
    <property type="match status" value="1"/>
</dbReference>
<dbReference type="PANTHER" id="PTHR47243">
    <property type="entry name" value="SIALOADHESIN"/>
    <property type="match status" value="1"/>
</dbReference>
<comment type="caution">
    <text evidence="2">The sequence shown here is derived from an EMBL/GenBank/DDBJ whole genome shotgun (WGS) entry which is preliminary data.</text>
</comment>
<dbReference type="InterPro" id="IPR036179">
    <property type="entry name" value="Ig-like_dom_sf"/>
</dbReference>
<dbReference type="SMART" id="SM00408">
    <property type="entry name" value="IGc2"/>
    <property type="match status" value="1"/>
</dbReference>
<dbReference type="PANTHER" id="PTHR47243:SF1">
    <property type="entry name" value="SIALOADHESIN"/>
    <property type="match status" value="1"/>
</dbReference>
<feature type="non-terminal residue" evidence="2">
    <location>
        <position position="1"/>
    </location>
</feature>
<dbReference type="GO" id="GO:0005886">
    <property type="term" value="C:plasma membrane"/>
    <property type="evidence" value="ECO:0007669"/>
    <property type="project" value="TreeGrafter"/>
</dbReference>
<dbReference type="InterPro" id="IPR003599">
    <property type="entry name" value="Ig_sub"/>
</dbReference>
<feature type="domain" description="Ig-like" evidence="1">
    <location>
        <begin position="1"/>
        <end position="82"/>
    </location>
</feature>
<name>A0A851RLE2_TYCCO</name>
<evidence type="ECO:0000259" key="1">
    <source>
        <dbReference type="PROSITE" id="PS50835"/>
    </source>
</evidence>
<dbReference type="GO" id="GO:0005769">
    <property type="term" value="C:early endosome"/>
    <property type="evidence" value="ECO:0007669"/>
    <property type="project" value="TreeGrafter"/>
</dbReference>
<evidence type="ECO:0000313" key="3">
    <source>
        <dbReference type="Proteomes" id="UP000631545"/>
    </source>
</evidence>
<dbReference type="GO" id="GO:0046790">
    <property type="term" value="F:virion binding"/>
    <property type="evidence" value="ECO:0007669"/>
    <property type="project" value="TreeGrafter"/>
</dbReference>
<dbReference type="PROSITE" id="PS50835">
    <property type="entry name" value="IG_LIKE"/>
    <property type="match status" value="1"/>
</dbReference>
<dbReference type="InterPro" id="IPR013783">
    <property type="entry name" value="Ig-like_fold"/>
</dbReference>
<dbReference type="SUPFAM" id="SSF48726">
    <property type="entry name" value="Immunoglobulin"/>
    <property type="match status" value="1"/>
</dbReference>
<dbReference type="InterPro" id="IPR003598">
    <property type="entry name" value="Ig_sub2"/>
</dbReference>
<sequence>VSLSVQPPGAQVAQGDLLELSCTVAMGTGPLSFFWHWRGSRAPLGTGPPLELRHIADNDSGHYHCQASNGDTVAESPTVNVTVL</sequence>
<accession>A0A851RLE2</accession>
<evidence type="ECO:0000313" key="2">
    <source>
        <dbReference type="EMBL" id="NXC91509.1"/>
    </source>
</evidence>
<reference evidence="2" key="1">
    <citation type="submission" date="2019-09" db="EMBL/GenBank/DDBJ databases">
        <title>Bird 10,000 Genomes (B10K) Project - Family phase.</title>
        <authorList>
            <person name="Zhang G."/>
        </authorList>
    </citation>
    <scope>NUCLEOTIDE SEQUENCE</scope>
    <source>
        <strain evidence="2">OUT-0024</strain>
        <tissue evidence="2">Muscle</tissue>
    </source>
</reference>
<dbReference type="SMART" id="SM00409">
    <property type="entry name" value="IG"/>
    <property type="match status" value="1"/>
</dbReference>
<protein>
    <submittedName>
        <fullName evidence="2">FCRL2 protein</fullName>
    </submittedName>
</protein>
<feature type="non-terminal residue" evidence="2">
    <location>
        <position position="84"/>
    </location>
</feature>
<dbReference type="AlphaFoldDB" id="A0A851RLE2"/>
<proteinExistence type="predicted"/>
<dbReference type="CDD" id="cd00096">
    <property type="entry name" value="Ig"/>
    <property type="match status" value="1"/>
</dbReference>